<feature type="region of interest" description="Disordered" evidence="7">
    <location>
        <begin position="236"/>
        <end position="262"/>
    </location>
</feature>
<keyword evidence="6" id="KW-0175">Coiled coil</keyword>
<reference evidence="8 9" key="1">
    <citation type="journal article" date="2016" name="Proc. Natl. Acad. Sci. U.S.A.">
        <title>Comparative genomics of biotechnologically important yeasts.</title>
        <authorList>
            <person name="Riley R."/>
            <person name="Haridas S."/>
            <person name="Wolfe K.H."/>
            <person name="Lopes M.R."/>
            <person name="Hittinger C.T."/>
            <person name="Goeker M."/>
            <person name="Salamov A.A."/>
            <person name="Wisecaver J.H."/>
            <person name="Long T.M."/>
            <person name="Calvey C.H."/>
            <person name="Aerts A.L."/>
            <person name="Barry K.W."/>
            <person name="Choi C."/>
            <person name="Clum A."/>
            <person name="Coughlan A.Y."/>
            <person name="Deshpande S."/>
            <person name="Douglass A.P."/>
            <person name="Hanson S.J."/>
            <person name="Klenk H.-P."/>
            <person name="LaButti K.M."/>
            <person name="Lapidus A."/>
            <person name="Lindquist E.A."/>
            <person name="Lipzen A.M."/>
            <person name="Meier-Kolthoff J.P."/>
            <person name="Ohm R.A."/>
            <person name="Otillar R.P."/>
            <person name="Pangilinan J.L."/>
            <person name="Peng Y."/>
            <person name="Rokas A."/>
            <person name="Rosa C.A."/>
            <person name="Scheuner C."/>
            <person name="Sibirny A.A."/>
            <person name="Slot J.C."/>
            <person name="Stielow J.B."/>
            <person name="Sun H."/>
            <person name="Kurtzman C.P."/>
            <person name="Blackwell M."/>
            <person name="Grigoriev I.V."/>
            <person name="Jeffries T.W."/>
        </authorList>
    </citation>
    <scope>NUCLEOTIDE SEQUENCE [LARGE SCALE GENOMIC DNA]</scope>
    <source>
        <strain evidence="9">ATCC 18201 / CBS 1600 / BCRC 20928 / JCM 3617 / NBRC 0987 / NRRL Y-1542</strain>
    </source>
</reference>
<dbReference type="AlphaFoldDB" id="A0A1E4S8H9"/>
<evidence type="ECO:0000256" key="3">
    <source>
        <dbReference type="ARBA" id="ARBA00023015"/>
    </source>
</evidence>
<dbReference type="EMBL" id="KV453925">
    <property type="protein sequence ID" value="ODV75847.1"/>
    <property type="molecule type" value="Genomic_DNA"/>
</dbReference>
<evidence type="ECO:0000256" key="5">
    <source>
        <dbReference type="ARBA" id="ARBA00023242"/>
    </source>
</evidence>
<sequence length="273" mass="31714">MMINNSTNNSTNNPNKKDKRRATILSKLYKLEESFCVDRDYYYRGMLQTLQQKLMTAHAGTNEELKEKYLDLEEERDYELVRLRLWEEYQADRAEKEFQEAVEKANKEHDEMVKVVKERLYASLEKQIKQLKEDKVLLDMANSHSYNMDTTIDLHKNTRSQQSLKESSISTMGYGSDRTRAHRRRHDYTSQAEDTNASANESGNTSAAGGGRRKKTRYSSAEESWLSDGDLSSLLFGDRKDKPSTRHSNKSYQPPNSLKNEEISEDLNFLRGL</sequence>
<keyword evidence="4" id="KW-0804">Transcription</keyword>
<feature type="region of interest" description="Disordered" evidence="7">
    <location>
        <begin position="152"/>
        <end position="223"/>
    </location>
</feature>
<dbReference type="GeneID" id="30992071"/>
<feature type="coiled-coil region" evidence="6">
    <location>
        <begin position="55"/>
        <end position="141"/>
    </location>
</feature>
<dbReference type="PANTHER" id="PTHR21964">
    <property type="entry name" value="BREAST CANCER METASTASIS-SUPPRESSOR 1"/>
    <property type="match status" value="1"/>
</dbReference>
<name>A0A1E4S8H9_CYBJN</name>
<keyword evidence="5" id="KW-0539">Nucleus</keyword>
<comment type="subcellular location">
    <subcellularLocation>
        <location evidence="1">Nucleus</location>
    </subcellularLocation>
</comment>
<evidence type="ECO:0000313" key="9">
    <source>
        <dbReference type="Proteomes" id="UP000094389"/>
    </source>
</evidence>
<dbReference type="RefSeq" id="XP_020072886.1">
    <property type="nucleotide sequence ID" value="XM_020217675.1"/>
</dbReference>
<keyword evidence="2" id="KW-0678">Repressor</keyword>
<dbReference type="InterPro" id="IPR013907">
    <property type="entry name" value="Sds3"/>
</dbReference>
<evidence type="ECO:0008006" key="10">
    <source>
        <dbReference type="Google" id="ProtNLM"/>
    </source>
</evidence>
<dbReference type="SMART" id="SM01401">
    <property type="entry name" value="Sds3"/>
    <property type="match status" value="1"/>
</dbReference>
<dbReference type="OrthoDB" id="70376at2759"/>
<dbReference type="Pfam" id="PF08598">
    <property type="entry name" value="Sds3"/>
    <property type="match status" value="1"/>
</dbReference>
<proteinExistence type="predicted"/>
<feature type="compositionally biased region" description="Polar residues" evidence="7">
    <location>
        <begin position="189"/>
        <end position="207"/>
    </location>
</feature>
<evidence type="ECO:0000256" key="1">
    <source>
        <dbReference type="ARBA" id="ARBA00004123"/>
    </source>
</evidence>
<evidence type="ECO:0000256" key="7">
    <source>
        <dbReference type="SAM" id="MobiDB-lite"/>
    </source>
</evidence>
<keyword evidence="9" id="KW-1185">Reference proteome</keyword>
<evidence type="ECO:0000256" key="2">
    <source>
        <dbReference type="ARBA" id="ARBA00022491"/>
    </source>
</evidence>
<evidence type="ECO:0000256" key="6">
    <source>
        <dbReference type="SAM" id="Coils"/>
    </source>
</evidence>
<feature type="compositionally biased region" description="Polar residues" evidence="7">
    <location>
        <begin position="159"/>
        <end position="173"/>
    </location>
</feature>
<organism evidence="8 9">
    <name type="scientific">Cyberlindnera jadinii (strain ATCC 18201 / CBS 1600 / BCRC 20928 / JCM 3617 / NBRC 0987 / NRRL Y-1542)</name>
    <name type="common">Torula yeast</name>
    <name type="synonym">Candida utilis</name>
    <dbReference type="NCBI Taxonomy" id="983966"/>
    <lineage>
        <taxon>Eukaryota</taxon>
        <taxon>Fungi</taxon>
        <taxon>Dikarya</taxon>
        <taxon>Ascomycota</taxon>
        <taxon>Saccharomycotina</taxon>
        <taxon>Saccharomycetes</taxon>
        <taxon>Phaffomycetales</taxon>
        <taxon>Phaffomycetaceae</taxon>
        <taxon>Cyberlindnera</taxon>
    </lineage>
</organism>
<protein>
    <recommendedName>
        <fullName evidence="10">SDS3 protein</fullName>
    </recommendedName>
</protein>
<evidence type="ECO:0000313" key="8">
    <source>
        <dbReference type="EMBL" id="ODV75847.1"/>
    </source>
</evidence>
<dbReference type="Proteomes" id="UP000094389">
    <property type="component" value="Unassembled WGS sequence"/>
</dbReference>
<keyword evidence="3" id="KW-0805">Transcription regulation</keyword>
<dbReference type="OMA" id="MANSHSY"/>
<gene>
    <name evidence="8" type="ORF">CYBJADRAFT_3639</name>
</gene>
<dbReference type="GO" id="GO:0010468">
    <property type="term" value="P:regulation of gene expression"/>
    <property type="evidence" value="ECO:0007669"/>
    <property type="project" value="UniProtKB-ARBA"/>
</dbReference>
<dbReference type="GO" id="GO:0005654">
    <property type="term" value="C:nucleoplasm"/>
    <property type="evidence" value="ECO:0007669"/>
    <property type="project" value="UniProtKB-ARBA"/>
</dbReference>
<accession>A0A1E4S8H9</accession>
<evidence type="ECO:0000256" key="4">
    <source>
        <dbReference type="ARBA" id="ARBA00023163"/>
    </source>
</evidence>
<dbReference type="STRING" id="983966.A0A1E4S8H9"/>